<dbReference type="InterPro" id="IPR016193">
    <property type="entry name" value="Cytidine_deaminase-like"/>
</dbReference>
<gene>
    <name evidence="1" type="ORF">BACCOPRO_01838</name>
</gene>
<dbReference type="GO" id="GO:0003824">
    <property type="term" value="F:catalytic activity"/>
    <property type="evidence" value="ECO:0007669"/>
    <property type="project" value="InterPro"/>
</dbReference>
<reference evidence="1 2" key="1">
    <citation type="submission" date="2008-12" db="EMBL/GenBank/DDBJ databases">
        <authorList>
            <person name="Fulton L."/>
            <person name="Clifton S."/>
            <person name="Fulton B."/>
            <person name="Xu J."/>
            <person name="Minx P."/>
            <person name="Pepin K.H."/>
            <person name="Johnson M."/>
            <person name="Bhonagiri V."/>
            <person name="Nash W.E."/>
            <person name="Mardis E.R."/>
            <person name="Wilson R.K."/>
        </authorList>
    </citation>
    <scope>NUCLEOTIDE SEQUENCE [LARGE SCALE GENOMIC DNA]</scope>
    <source>
        <strain evidence="1 2">DSM 18228</strain>
    </source>
</reference>
<dbReference type="eggNOG" id="ENOG50332RU">
    <property type="taxonomic scope" value="Bacteria"/>
</dbReference>
<dbReference type="SUPFAM" id="SSF53927">
    <property type="entry name" value="Cytidine deaminase-like"/>
    <property type="match status" value="1"/>
</dbReference>
<name>S0F7G3_9BACT</name>
<dbReference type="RefSeq" id="WP_008142608.1">
    <property type="nucleotide sequence ID" value="NZ_EQ973643.1"/>
</dbReference>
<evidence type="ECO:0000313" key="2">
    <source>
        <dbReference type="Proteomes" id="UP000014073"/>
    </source>
</evidence>
<keyword evidence="2" id="KW-1185">Reference proteome</keyword>
<evidence type="ECO:0008006" key="3">
    <source>
        <dbReference type="Google" id="ProtNLM"/>
    </source>
</evidence>
<dbReference type="STRING" id="547042.BACCOPRO_01838"/>
<protein>
    <recommendedName>
        <fullName evidence="3">DUF1893 domain-containing protein</fullName>
    </recommendedName>
</protein>
<dbReference type="Proteomes" id="UP000014073">
    <property type="component" value="Unassembled WGS sequence"/>
</dbReference>
<dbReference type="Gene3D" id="3.40.140.30">
    <property type="entry name" value="Hypothetical protein TM1506"/>
    <property type="match status" value="1"/>
</dbReference>
<dbReference type="HOGENOM" id="CLU_121418_1_0_10"/>
<proteinExistence type="predicted"/>
<organism evidence="1 2">
    <name type="scientific">Phocaeicola coprophilus DSM 18228 = JCM 13818</name>
    <dbReference type="NCBI Taxonomy" id="547042"/>
    <lineage>
        <taxon>Bacteria</taxon>
        <taxon>Pseudomonadati</taxon>
        <taxon>Bacteroidota</taxon>
        <taxon>Bacteroidia</taxon>
        <taxon>Bacteroidales</taxon>
        <taxon>Bacteroidaceae</taxon>
        <taxon>Phocaeicola</taxon>
    </lineage>
</organism>
<dbReference type="InterPro" id="IPR037081">
    <property type="entry name" value="Hyp_TM1506"/>
</dbReference>
<dbReference type="InterPro" id="IPR015067">
    <property type="entry name" value="DUF1893_TM1506-like"/>
</dbReference>
<comment type="caution">
    <text evidence="1">The sequence shown here is derived from an EMBL/GenBank/DDBJ whole genome shotgun (WGS) entry which is preliminary data.</text>
</comment>
<dbReference type="Pfam" id="PF08973">
    <property type="entry name" value="TM1506"/>
    <property type="match status" value="1"/>
</dbReference>
<dbReference type="AlphaFoldDB" id="S0F7G3"/>
<dbReference type="GeneID" id="78406692"/>
<sequence length="138" mass="14911">MMGELVSLLHEGGYSLVLQKDGKIHTFSERGVADLYRLRSENPELLQGAFLADKVVGKGVAALMILGGVAELHADVISEPALSLLAESPVRVSYGEKVPSIRNRARTGFCPLETLCKDAKTAAQCLPLIDEFVNSMKK</sequence>
<evidence type="ECO:0000313" key="1">
    <source>
        <dbReference type="EMBL" id="EEF76338.1"/>
    </source>
</evidence>
<accession>S0F7G3</accession>
<dbReference type="EMBL" id="ACBW01000134">
    <property type="protein sequence ID" value="EEF76338.1"/>
    <property type="molecule type" value="Genomic_DNA"/>
</dbReference>